<evidence type="ECO:0000313" key="6">
    <source>
        <dbReference type="EMBL" id="CAF3525162.1"/>
    </source>
</evidence>
<dbReference type="Proteomes" id="UP000663882">
    <property type="component" value="Unassembled WGS sequence"/>
</dbReference>
<reference evidence="2" key="1">
    <citation type="submission" date="2021-02" db="EMBL/GenBank/DDBJ databases">
        <authorList>
            <person name="Nowell W R."/>
        </authorList>
    </citation>
    <scope>NUCLEOTIDE SEQUENCE</scope>
</reference>
<proteinExistence type="predicted"/>
<evidence type="ECO:0000313" key="5">
    <source>
        <dbReference type="EMBL" id="CAF1009705.1"/>
    </source>
</evidence>
<organism evidence="2 10">
    <name type="scientific">Rotaria sordida</name>
    <dbReference type="NCBI Taxonomy" id="392033"/>
    <lineage>
        <taxon>Eukaryota</taxon>
        <taxon>Metazoa</taxon>
        <taxon>Spiralia</taxon>
        <taxon>Gnathifera</taxon>
        <taxon>Rotifera</taxon>
        <taxon>Eurotatoria</taxon>
        <taxon>Bdelloidea</taxon>
        <taxon>Philodinida</taxon>
        <taxon>Philodinidae</taxon>
        <taxon>Rotaria</taxon>
    </lineage>
</organism>
<dbReference type="EMBL" id="CAJNOH010000073">
    <property type="protein sequence ID" value="CAF0841251.1"/>
    <property type="molecule type" value="Genomic_DNA"/>
</dbReference>
<dbReference type="Proteomes" id="UP000663870">
    <property type="component" value="Unassembled WGS sequence"/>
</dbReference>
<dbReference type="EMBL" id="CAJOAX010000181">
    <property type="protein sequence ID" value="CAF3532220.1"/>
    <property type="molecule type" value="Genomic_DNA"/>
</dbReference>
<dbReference type="Proteomes" id="UP000663823">
    <property type="component" value="Unassembled WGS sequence"/>
</dbReference>
<evidence type="ECO:0000313" key="8">
    <source>
        <dbReference type="EMBL" id="CAF3563467.1"/>
    </source>
</evidence>
<dbReference type="EMBL" id="CAJNOT010000088">
    <property type="protein sequence ID" value="CAF0831272.1"/>
    <property type="molecule type" value="Genomic_DNA"/>
</dbReference>
<dbReference type="EMBL" id="CAJOBE010000083">
    <property type="protein sequence ID" value="CAF3563467.1"/>
    <property type="molecule type" value="Genomic_DNA"/>
</dbReference>
<evidence type="ECO:0000313" key="1">
    <source>
        <dbReference type="EMBL" id="CAF0784131.1"/>
    </source>
</evidence>
<evidence type="ECO:0000313" key="4">
    <source>
        <dbReference type="EMBL" id="CAF0841251.1"/>
    </source>
</evidence>
<dbReference type="Proteomes" id="UP000663874">
    <property type="component" value="Unassembled WGS sequence"/>
</dbReference>
<dbReference type="Proteomes" id="UP000663864">
    <property type="component" value="Unassembled WGS sequence"/>
</dbReference>
<sequence>MKQYAYEQLGENIPALLNPKETAGGLINPTKPPKPTVGRHYVACIYDDFKAIDCLIEISPKEIDDLVKTANARRKSVI</sequence>
<dbReference type="EMBL" id="CAJNOO010000070">
    <property type="protein sequence ID" value="CAF0784131.1"/>
    <property type="molecule type" value="Genomic_DNA"/>
</dbReference>
<dbReference type="Proteomes" id="UP000663836">
    <property type="component" value="Unassembled WGS sequence"/>
</dbReference>
<dbReference type="EMBL" id="CAJOBD010000002">
    <property type="protein sequence ID" value="CAF3525162.1"/>
    <property type="molecule type" value="Genomic_DNA"/>
</dbReference>
<dbReference type="AlphaFoldDB" id="A0A813TNH5"/>
<evidence type="ECO:0000313" key="9">
    <source>
        <dbReference type="Proteomes" id="UP000663870"/>
    </source>
</evidence>
<accession>A0A813TNH5</accession>
<dbReference type="EMBL" id="CAJNOU010000025">
    <property type="protein sequence ID" value="CAF0815584.1"/>
    <property type="molecule type" value="Genomic_DNA"/>
</dbReference>
<keyword evidence="9" id="KW-1185">Reference proteome</keyword>
<dbReference type="EMBL" id="CAJNOL010000329">
    <property type="protein sequence ID" value="CAF1009705.1"/>
    <property type="molecule type" value="Genomic_DNA"/>
</dbReference>
<evidence type="ECO:0000313" key="7">
    <source>
        <dbReference type="EMBL" id="CAF3532220.1"/>
    </source>
</evidence>
<gene>
    <name evidence="8" type="ORF">FNK824_LOCUS1573</name>
    <name evidence="6" type="ORF">JBS370_LOCUS80</name>
    <name evidence="5" type="ORF">JXQ802_LOCUS14601</name>
    <name evidence="7" type="ORF">OTI717_LOCUS3374</name>
    <name evidence="4" type="ORF">PYM288_LOCUS6582</name>
    <name evidence="1" type="ORF">RFH988_LOCUS3069</name>
    <name evidence="2" type="ORF">SEV965_LOCUS1349</name>
    <name evidence="3" type="ORF">ZHD862_LOCUS3891</name>
</gene>
<evidence type="ECO:0000313" key="2">
    <source>
        <dbReference type="EMBL" id="CAF0815584.1"/>
    </source>
</evidence>
<evidence type="ECO:0000313" key="3">
    <source>
        <dbReference type="EMBL" id="CAF0831272.1"/>
    </source>
</evidence>
<dbReference type="Proteomes" id="UP000663854">
    <property type="component" value="Unassembled WGS sequence"/>
</dbReference>
<dbReference type="Proteomes" id="UP000663889">
    <property type="component" value="Unassembled WGS sequence"/>
</dbReference>
<comment type="caution">
    <text evidence="2">The sequence shown here is derived from an EMBL/GenBank/DDBJ whole genome shotgun (WGS) entry which is preliminary data.</text>
</comment>
<protein>
    <submittedName>
        <fullName evidence="2">Uncharacterized protein</fullName>
    </submittedName>
</protein>
<evidence type="ECO:0000313" key="10">
    <source>
        <dbReference type="Proteomes" id="UP000663889"/>
    </source>
</evidence>
<name>A0A813TNH5_9BILA</name>